<dbReference type="InterPro" id="IPR008893">
    <property type="entry name" value="WGR_domain"/>
</dbReference>
<sequence length="81" mass="9273">MQSGPSIHFERRDPARNMKRFYRLTVQQDLFGTVLLVREWGRIGVSSHQQTQEAPDLAAASLHAQRLAGEKQRRGYVPVAR</sequence>
<protein>
    <submittedName>
        <fullName evidence="2">WGR domain-containing protein</fullName>
    </submittedName>
</protein>
<name>A0A6N8SPP2_9HYPH</name>
<dbReference type="SUPFAM" id="SSF142921">
    <property type="entry name" value="WGR domain-like"/>
    <property type="match status" value="1"/>
</dbReference>
<dbReference type="PROSITE" id="PS51977">
    <property type="entry name" value="WGR"/>
    <property type="match status" value="1"/>
</dbReference>
<evidence type="ECO:0000259" key="1">
    <source>
        <dbReference type="PROSITE" id="PS51977"/>
    </source>
</evidence>
<dbReference type="RefSeq" id="WP_160862459.1">
    <property type="nucleotide sequence ID" value="NZ_WUMK01000014.1"/>
</dbReference>
<proteinExistence type="predicted"/>
<accession>A0A6N8SPP2</accession>
<reference evidence="2 3" key="1">
    <citation type="submission" date="2019-12" db="EMBL/GenBank/DDBJ databases">
        <title>Shinella kummerowiae sp. nov., a symbiotic bacterium isolated from root nodules of the herbal legume Kummerowia stipulacea.</title>
        <authorList>
            <person name="Gao J."/>
        </authorList>
    </citation>
    <scope>NUCLEOTIDE SEQUENCE [LARGE SCALE GENOMIC DNA]</scope>
    <source>
        <strain evidence="2 3">CCBAU 25048</strain>
    </source>
</reference>
<evidence type="ECO:0000313" key="3">
    <source>
        <dbReference type="Proteomes" id="UP000435802"/>
    </source>
</evidence>
<dbReference type="Proteomes" id="UP000435802">
    <property type="component" value="Unassembled WGS sequence"/>
</dbReference>
<dbReference type="InterPro" id="IPR049809">
    <property type="entry name" value="YehF/YfeS-like_WGR"/>
</dbReference>
<dbReference type="Pfam" id="PF05406">
    <property type="entry name" value="WGR"/>
    <property type="match status" value="1"/>
</dbReference>
<dbReference type="SMART" id="SM00773">
    <property type="entry name" value="WGR"/>
    <property type="match status" value="1"/>
</dbReference>
<gene>
    <name evidence="2" type="ORF">GR138_27605</name>
</gene>
<feature type="domain" description="WGR" evidence="1">
    <location>
        <begin position="1"/>
        <end position="81"/>
    </location>
</feature>
<dbReference type="InterPro" id="IPR036930">
    <property type="entry name" value="WGR_dom_sf"/>
</dbReference>
<dbReference type="EMBL" id="WUMK01000014">
    <property type="protein sequence ID" value="MXN48972.1"/>
    <property type="molecule type" value="Genomic_DNA"/>
</dbReference>
<organism evidence="2 3">
    <name type="scientific">Shinella kummerowiae</name>
    <dbReference type="NCBI Taxonomy" id="417745"/>
    <lineage>
        <taxon>Bacteria</taxon>
        <taxon>Pseudomonadati</taxon>
        <taxon>Pseudomonadota</taxon>
        <taxon>Alphaproteobacteria</taxon>
        <taxon>Hyphomicrobiales</taxon>
        <taxon>Rhizobiaceae</taxon>
        <taxon>Shinella</taxon>
    </lineage>
</organism>
<evidence type="ECO:0000313" key="2">
    <source>
        <dbReference type="EMBL" id="MXN48972.1"/>
    </source>
</evidence>
<comment type="caution">
    <text evidence="2">The sequence shown here is derived from an EMBL/GenBank/DDBJ whole genome shotgun (WGS) entry which is preliminary data.</text>
</comment>
<dbReference type="OrthoDB" id="5801306at2"/>
<dbReference type="Gene3D" id="2.20.140.10">
    <property type="entry name" value="WGR domain"/>
    <property type="match status" value="1"/>
</dbReference>
<dbReference type="CDD" id="cd07996">
    <property type="entry name" value="WGR_MMR_like"/>
    <property type="match status" value="1"/>
</dbReference>
<dbReference type="AlphaFoldDB" id="A0A6N8SPP2"/>
<keyword evidence="3" id="KW-1185">Reference proteome</keyword>